<dbReference type="Pfam" id="PF03779">
    <property type="entry name" value="SPW"/>
    <property type="match status" value="1"/>
</dbReference>
<feature type="transmembrane region" description="Helical" evidence="1">
    <location>
        <begin position="44"/>
        <end position="65"/>
    </location>
</feature>
<keyword evidence="1" id="KW-0472">Membrane</keyword>
<sequence length="131" mass="13575">MRARYDEVAETPTSQSLDGLMLLAGVFLAISPWVVGFRPAEADLAVNNLIIGVVVALLGAGYAVAYGRTHGLAWVSAVLGVWTIVAPWTIQGRDVAGGTVITNVLVGAVITLCGLGAMRMAASRHGASTNR</sequence>
<feature type="domain" description="SPW repeat-containing integral membrane" evidence="2">
    <location>
        <begin position="18"/>
        <end position="115"/>
    </location>
</feature>
<keyword evidence="4" id="KW-1185">Reference proteome</keyword>
<evidence type="ECO:0000259" key="2">
    <source>
        <dbReference type="Pfam" id="PF03779"/>
    </source>
</evidence>
<accession>A0ABV9VSQ8</accession>
<dbReference type="InterPro" id="IPR005530">
    <property type="entry name" value="SPW"/>
</dbReference>
<dbReference type="Proteomes" id="UP001595912">
    <property type="component" value="Unassembled WGS sequence"/>
</dbReference>
<comment type="caution">
    <text evidence="3">The sequence shown here is derived from an EMBL/GenBank/DDBJ whole genome shotgun (WGS) entry which is preliminary data.</text>
</comment>
<proteinExistence type="predicted"/>
<organism evidence="3 4">
    <name type="scientific">Dactylosporangium cerinum</name>
    <dbReference type="NCBI Taxonomy" id="1434730"/>
    <lineage>
        <taxon>Bacteria</taxon>
        <taxon>Bacillati</taxon>
        <taxon>Actinomycetota</taxon>
        <taxon>Actinomycetes</taxon>
        <taxon>Micromonosporales</taxon>
        <taxon>Micromonosporaceae</taxon>
        <taxon>Dactylosporangium</taxon>
    </lineage>
</organism>
<feature type="transmembrane region" description="Helical" evidence="1">
    <location>
        <begin position="72"/>
        <end position="90"/>
    </location>
</feature>
<dbReference type="EMBL" id="JBHSIU010000018">
    <property type="protein sequence ID" value="MFC4999441.1"/>
    <property type="molecule type" value="Genomic_DNA"/>
</dbReference>
<protein>
    <submittedName>
        <fullName evidence="3">SPW repeat protein</fullName>
    </submittedName>
</protein>
<keyword evidence="1" id="KW-0812">Transmembrane</keyword>
<evidence type="ECO:0000256" key="1">
    <source>
        <dbReference type="SAM" id="Phobius"/>
    </source>
</evidence>
<dbReference type="RefSeq" id="WP_380115870.1">
    <property type="nucleotide sequence ID" value="NZ_JBHSIU010000018.1"/>
</dbReference>
<gene>
    <name evidence="3" type="ORF">ACFPIJ_16550</name>
</gene>
<feature type="transmembrane region" description="Helical" evidence="1">
    <location>
        <begin position="20"/>
        <end position="38"/>
    </location>
</feature>
<keyword evidence="1" id="KW-1133">Transmembrane helix</keyword>
<feature type="transmembrane region" description="Helical" evidence="1">
    <location>
        <begin position="96"/>
        <end position="118"/>
    </location>
</feature>
<evidence type="ECO:0000313" key="4">
    <source>
        <dbReference type="Proteomes" id="UP001595912"/>
    </source>
</evidence>
<evidence type="ECO:0000313" key="3">
    <source>
        <dbReference type="EMBL" id="MFC4999441.1"/>
    </source>
</evidence>
<reference evidence="4" key="1">
    <citation type="journal article" date="2019" name="Int. J. Syst. Evol. Microbiol.">
        <title>The Global Catalogue of Microorganisms (GCM) 10K type strain sequencing project: providing services to taxonomists for standard genome sequencing and annotation.</title>
        <authorList>
            <consortium name="The Broad Institute Genomics Platform"/>
            <consortium name="The Broad Institute Genome Sequencing Center for Infectious Disease"/>
            <person name="Wu L."/>
            <person name="Ma J."/>
        </authorList>
    </citation>
    <scope>NUCLEOTIDE SEQUENCE [LARGE SCALE GENOMIC DNA]</scope>
    <source>
        <strain evidence="4">CGMCC 4.7152</strain>
    </source>
</reference>
<name>A0ABV9VSQ8_9ACTN</name>